<gene>
    <name evidence="1" type="ORF">IZU98_10505</name>
</gene>
<accession>A0A2V4IW52</accession>
<evidence type="ECO:0000313" key="2">
    <source>
        <dbReference type="Proteomes" id="UP000594430"/>
    </source>
</evidence>
<organism evidence="1 2">
    <name type="scientific">Pseudomonas fulva</name>
    <dbReference type="NCBI Taxonomy" id="47880"/>
    <lineage>
        <taxon>Bacteria</taxon>
        <taxon>Pseudomonadati</taxon>
        <taxon>Pseudomonadota</taxon>
        <taxon>Gammaproteobacteria</taxon>
        <taxon>Pseudomonadales</taxon>
        <taxon>Pseudomonadaceae</taxon>
        <taxon>Pseudomonas</taxon>
    </lineage>
</organism>
<dbReference type="EMBL" id="CP064946">
    <property type="protein sequence ID" value="QPH51079.1"/>
    <property type="molecule type" value="Genomic_DNA"/>
</dbReference>
<name>A0A2V4IW52_9PSED</name>
<dbReference type="AlphaFoldDB" id="A0A2V4IW52"/>
<reference evidence="1 2" key="1">
    <citation type="submission" date="2020-11" db="EMBL/GenBank/DDBJ databases">
        <title>Pseudomonas fulva producing VIM-24.</title>
        <authorList>
            <person name="Liu S."/>
        </authorList>
    </citation>
    <scope>NUCLEOTIDE SEQUENCE [LARGE SCALE GENOMIC DNA]</scope>
    <source>
        <strain evidence="1 2">ZDHY414</strain>
    </source>
</reference>
<dbReference type="RefSeq" id="WP_059184049.1">
    <property type="nucleotide sequence ID" value="NZ_BQHM01000033.1"/>
</dbReference>
<evidence type="ECO:0000313" key="1">
    <source>
        <dbReference type="EMBL" id="QPH51079.1"/>
    </source>
</evidence>
<dbReference type="Proteomes" id="UP000594430">
    <property type="component" value="Chromosome"/>
</dbReference>
<protein>
    <submittedName>
        <fullName evidence="1">Uncharacterized protein</fullName>
    </submittedName>
</protein>
<proteinExistence type="predicted"/>
<sequence length="102" mass="10899">MVWWLEVLAQFATSTGLAVVCILVFWTYGLAFGRLYMKLLACLLASVLLMVAAFPHGVNFATGLGATAGNSHSLSLFLADASGVIAAVLIASFFFNPERLIE</sequence>